<keyword evidence="2" id="KW-1185">Reference proteome</keyword>
<reference evidence="1" key="1">
    <citation type="submission" date="2020-05" db="UniProtKB">
        <authorList>
            <consortium name="EnsemblMetazoa"/>
        </authorList>
    </citation>
    <scope>IDENTIFICATION</scope>
    <source>
        <strain evidence="1">TTRI</strain>
    </source>
</reference>
<accession>A0A1A9VAC7</accession>
<name>A0A1A9VAC7_GLOAU</name>
<sequence length="160" mass="17430">MEEPVGVQTIAAKSTQLSTLDQKLWLGRIDFSNDYVSETAPEEEKHEFLSFANIYGVAGRSICGGSGGRQLLLLPVLFILHIGAFHPSGAFQHSTGSITGDEYELMVVVVMFKAERHKGMKGRKESRKEGRKEGMLGGLAACLHGWLAGWLADAWLAKPG</sequence>
<dbReference type="Proteomes" id="UP000078200">
    <property type="component" value="Unassembled WGS sequence"/>
</dbReference>
<organism evidence="1 2">
    <name type="scientific">Glossina austeni</name>
    <name type="common">Savannah tsetse fly</name>
    <dbReference type="NCBI Taxonomy" id="7395"/>
    <lineage>
        <taxon>Eukaryota</taxon>
        <taxon>Metazoa</taxon>
        <taxon>Ecdysozoa</taxon>
        <taxon>Arthropoda</taxon>
        <taxon>Hexapoda</taxon>
        <taxon>Insecta</taxon>
        <taxon>Pterygota</taxon>
        <taxon>Neoptera</taxon>
        <taxon>Endopterygota</taxon>
        <taxon>Diptera</taxon>
        <taxon>Brachycera</taxon>
        <taxon>Muscomorpha</taxon>
        <taxon>Hippoboscoidea</taxon>
        <taxon>Glossinidae</taxon>
        <taxon>Glossina</taxon>
    </lineage>
</organism>
<dbReference type="AlphaFoldDB" id="A0A1A9VAC7"/>
<evidence type="ECO:0000313" key="2">
    <source>
        <dbReference type="Proteomes" id="UP000078200"/>
    </source>
</evidence>
<dbReference type="VEuPathDB" id="VectorBase:GAUT030903"/>
<dbReference type="EnsemblMetazoa" id="GAUT030903-RA">
    <property type="protein sequence ID" value="GAUT030903-PA"/>
    <property type="gene ID" value="GAUT030903"/>
</dbReference>
<evidence type="ECO:0000313" key="1">
    <source>
        <dbReference type="EnsemblMetazoa" id="GAUT030903-PA"/>
    </source>
</evidence>
<proteinExistence type="predicted"/>
<protein>
    <submittedName>
        <fullName evidence="1">Uncharacterized protein</fullName>
    </submittedName>
</protein>